<dbReference type="InterPro" id="IPR036388">
    <property type="entry name" value="WH-like_DNA-bd_sf"/>
</dbReference>
<dbReference type="PROSITE" id="PS51526">
    <property type="entry name" value="RFX_DBD"/>
    <property type="match status" value="1"/>
</dbReference>
<evidence type="ECO:0000256" key="2">
    <source>
        <dbReference type="SAM" id="MobiDB-lite"/>
    </source>
</evidence>
<evidence type="ECO:0000259" key="3">
    <source>
        <dbReference type="PROSITE" id="PS51526"/>
    </source>
</evidence>
<feature type="compositionally biased region" description="Low complexity" evidence="2">
    <location>
        <begin position="15"/>
        <end position="33"/>
    </location>
</feature>
<dbReference type="PANTHER" id="PTHR12619">
    <property type="entry name" value="RFX TRANSCRIPTION FACTOR FAMILY"/>
    <property type="match status" value="1"/>
</dbReference>
<dbReference type="GO" id="GO:0000978">
    <property type="term" value="F:RNA polymerase II cis-regulatory region sequence-specific DNA binding"/>
    <property type="evidence" value="ECO:0007669"/>
    <property type="project" value="TreeGrafter"/>
</dbReference>
<feature type="domain" description="RFX-type winged-helix" evidence="3">
    <location>
        <begin position="393"/>
        <end position="468"/>
    </location>
</feature>
<feature type="region of interest" description="Disordered" evidence="2">
    <location>
        <begin position="1"/>
        <end position="54"/>
    </location>
</feature>
<name>A0AAN8A6T0_9SACH</name>
<accession>A0AAN8A6T0</accession>
<dbReference type="Gene3D" id="1.10.10.10">
    <property type="entry name" value="Winged helix-like DNA-binding domain superfamily/Winged helix DNA-binding domain"/>
    <property type="match status" value="1"/>
</dbReference>
<gene>
    <name evidence="4" type="ORF">RI543_003217</name>
</gene>
<dbReference type="Pfam" id="PF02257">
    <property type="entry name" value="RFX_DNA_binding"/>
    <property type="match status" value="1"/>
</dbReference>
<comment type="caution">
    <text evidence="4">The sequence shown here is derived from an EMBL/GenBank/DDBJ whole genome shotgun (WGS) entry which is preliminary data.</text>
</comment>
<proteinExistence type="predicted"/>
<keyword evidence="1" id="KW-0238">DNA-binding</keyword>
<dbReference type="InterPro" id="IPR057321">
    <property type="entry name" value="RFX1-4/6/8-like_BCD"/>
</dbReference>
<dbReference type="AlphaFoldDB" id="A0AAN8A6T0"/>
<feature type="compositionally biased region" description="Low complexity" evidence="2">
    <location>
        <begin position="116"/>
        <end position="138"/>
    </location>
</feature>
<dbReference type="InterPro" id="IPR036390">
    <property type="entry name" value="WH_DNA-bd_sf"/>
</dbReference>
<sequence length="884" mass="100326">MPHNISLDYMKDISNSKTQSSTVTTSSTNSTRTPMNKNNTGQSTNTPYSTPTRTTSSIYNLLHATTTPTTDDTTHNKTSPQNGEPKGPSVSPSDLSKPADFLKLKVDTAPSVPVTSNRTPSPSFPNSNNNHNKNMPNNKQESSNINIIPPLKNITTHLLSENPKTKSITIHTSTSSSSSLYKPINYEHNSINNDTKTKTSLPTLIHYSTTNMSKTLHNRLPLLNKSNSTLNPIQYSHLNKTNGRLNKRSISTLSSDNLMFVIDNDNTATTNTSTNNPNSSYYNNNHDHMSKKFKISKNNLFITTDDDTNKDMDKNKPPADKIKLRNNLVTRRNTQELIAKGIAEQNLDKSLSEYACIVKNAELKVLNMDPLIISKSLIQRAEQNKERERQVFALLWLMKNCESKHDSFVPRSKIFAQYASSCAENKLKPLSQASLGKLIRTVFPDLTTRRLGMRGQSKYHYCGLRLINESESNHNYNQLIQSYNNQQNSLENIVQLENITSKSNDINDRNVNTNHSIQTAVKTKSKITQLNKDMHQNNRSFKNKNTITTNDSFLNVDSTNLNQSISLNNNNSDNIFFMKNLIETIYDNNELISANYKLNFPKITINRVNSKLVDKDILSSLESLYQIYCTTIFENIKFFKFDQLNEDLFSFNPSSISPQMFNLFISEELLPWIRQCDLVTYIAIIKYLSNLVINHNNVNGNTFNKLELFISKYINQISKVTIGLPTQFVEMKLDMAKKFTTLLKKLLKLLKFIAGFLKSFKSFRKGMKKDWNSIVNLDDILEVVTTDAKQIEIMGFIKENVAIRTSNLLKDDSPNSLYNIIISILEFISEINAPAHEIINAYIRFTNALIGDISLKSSENLLPWLTISSILNLRDSMLTLNKND</sequence>
<feature type="region of interest" description="Disordered" evidence="2">
    <location>
        <begin position="66"/>
        <end position="143"/>
    </location>
</feature>
<dbReference type="InterPro" id="IPR003150">
    <property type="entry name" value="DNA-bd_RFX"/>
</dbReference>
<evidence type="ECO:0000313" key="4">
    <source>
        <dbReference type="EMBL" id="KAK5779327.1"/>
    </source>
</evidence>
<organism evidence="4 5">
    <name type="scientific">Arxiozyma heterogenica</name>
    <dbReference type="NCBI Taxonomy" id="278026"/>
    <lineage>
        <taxon>Eukaryota</taxon>
        <taxon>Fungi</taxon>
        <taxon>Dikarya</taxon>
        <taxon>Ascomycota</taxon>
        <taxon>Saccharomycotina</taxon>
        <taxon>Saccharomycetes</taxon>
        <taxon>Saccharomycetales</taxon>
        <taxon>Saccharomycetaceae</taxon>
        <taxon>Arxiozyma</taxon>
    </lineage>
</organism>
<dbReference type="Pfam" id="PF25340">
    <property type="entry name" value="BCD_RFX"/>
    <property type="match status" value="1"/>
</dbReference>
<dbReference type="EMBL" id="JAWIZZ010000047">
    <property type="protein sequence ID" value="KAK5779327.1"/>
    <property type="molecule type" value="Genomic_DNA"/>
</dbReference>
<evidence type="ECO:0000256" key="1">
    <source>
        <dbReference type="ARBA" id="ARBA00023125"/>
    </source>
</evidence>
<dbReference type="InterPro" id="IPR039779">
    <property type="entry name" value="RFX-like"/>
</dbReference>
<dbReference type="FunFam" id="1.10.10.10:FF:000119">
    <property type="entry name" value="DNA damage and replication checkpoint protein"/>
    <property type="match status" value="1"/>
</dbReference>
<keyword evidence="5" id="KW-1185">Reference proteome</keyword>
<evidence type="ECO:0000313" key="5">
    <source>
        <dbReference type="Proteomes" id="UP001306508"/>
    </source>
</evidence>
<dbReference type="PANTHER" id="PTHR12619:SF5">
    <property type="entry name" value="TRANSCRIPTION FACTOR RFX4"/>
    <property type="match status" value="1"/>
</dbReference>
<protein>
    <recommendedName>
        <fullName evidence="3">RFX-type winged-helix domain-containing protein</fullName>
    </recommendedName>
</protein>
<dbReference type="SUPFAM" id="SSF46785">
    <property type="entry name" value="Winged helix' DNA-binding domain"/>
    <property type="match status" value="1"/>
</dbReference>
<feature type="compositionally biased region" description="Low complexity" evidence="2">
    <location>
        <begin position="43"/>
        <end position="54"/>
    </location>
</feature>
<dbReference type="Proteomes" id="UP001306508">
    <property type="component" value="Unassembled WGS sequence"/>
</dbReference>
<reference evidence="5" key="1">
    <citation type="submission" date="2023-07" db="EMBL/GenBank/DDBJ databases">
        <title>A draft genome of Kazachstania heterogenica Y-27499.</title>
        <authorList>
            <person name="Donic C."/>
            <person name="Kralova J.S."/>
            <person name="Fidel L."/>
            <person name="Ben-Dor S."/>
            <person name="Jung S."/>
        </authorList>
    </citation>
    <scope>NUCLEOTIDE SEQUENCE [LARGE SCALE GENOMIC DNA]</scope>
    <source>
        <strain evidence="5">Y27499</strain>
    </source>
</reference>
<dbReference type="GO" id="GO:0000981">
    <property type="term" value="F:DNA-binding transcription factor activity, RNA polymerase II-specific"/>
    <property type="evidence" value="ECO:0007669"/>
    <property type="project" value="TreeGrafter"/>
</dbReference>